<name>A0A3B0QQZ8_9ZZZZ</name>
<evidence type="ECO:0000313" key="1">
    <source>
        <dbReference type="EMBL" id="VAV82549.1"/>
    </source>
</evidence>
<sequence length="143" mass="15632">MAIDWKGLRGDFERGEAGVETLAAGYGCKAQTIRRRAAREGWVEVGQGAAKAELKREGITGEHRLLWSTVKTKLRAGLERSDIEELKIAKMAGDGLLNIMKGETQAWGLTEDDVKTDQTEVLGITREMAELTVSSRAEEALDG</sequence>
<accession>A0A3B0QQZ8</accession>
<gene>
    <name evidence="1" type="ORF">MNBD_DELTA01-1640</name>
</gene>
<protein>
    <recommendedName>
        <fullName evidence="2">Terminase small subunit</fullName>
    </recommendedName>
</protein>
<reference evidence="1" key="1">
    <citation type="submission" date="2018-06" db="EMBL/GenBank/DDBJ databases">
        <authorList>
            <person name="Zhirakovskaya E."/>
        </authorList>
    </citation>
    <scope>NUCLEOTIDE SEQUENCE</scope>
</reference>
<proteinExistence type="predicted"/>
<dbReference type="EMBL" id="UOEA01000021">
    <property type="protein sequence ID" value="VAV82549.1"/>
    <property type="molecule type" value="Genomic_DNA"/>
</dbReference>
<organism evidence="1">
    <name type="scientific">hydrothermal vent metagenome</name>
    <dbReference type="NCBI Taxonomy" id="652676"/>
    <lineage>
        <taxon>unclassified sequences</taxon>
        <taxon>metagenomes</taxon>
        <taxon>ecological metagenomes</taxon>
    </lineage>
</organism>
<evidence type="ECO:0008006" key="2">
    <source>
        <dbReference type="Google" id="ProtNLM"/>
    </source>
</evidence>
<dbReference type="AlphaFoldDB" id="A0A3B0QQZ8"/>